<reference evidence="1" key="1">
    <citation type="submission" date="2015-05" db="UniProtKB">
        <authorList>
            <consortium name="EnsemblMetazoa"/>
        </authorList>
    </citation>
    <scope>IDENTIFICATION</scope>
</reference>
<protein>
    <submittedName>
        <fullName evidence="1">Uncharacterized protein</fullName>
    </submittedName>
</protein>
<evidence type="ECO:0000313" key="2">
    <source>
        <dbReference type="Proteomes" id="UP000015103"/>
    </source>
</evidence>
<dbReference type="Proteomes" id="UP000015103">
    <property type="component" value="Unassembled WGS sequence"/>
</dbReference>
<accession>T1ID55</accession>
<keyword evidence="2" id="KW-1185">Reference proteome</keyword>
<evidence type="ECO:0000313" key="1">
    <source>
        <dbReference type="EnsemblMetazoa" id="RPRC014225-PA"/>
    </source>
</evidence>
<dbReference type="EnsemblMetazoa" id="RPRC014225-RA">
    <property type="protein sequence ID" value="RPRC014225-PA"/>
    <property type="gene ID" value="RPRC014225"/>
</dbReference>
<proteinExistence type="predicted"/>
<dbReference type="VEuPathDB" id="VectorBase:RPRC014225"/>
<name>T1ID55_RHOPR</name>
<dbReference type="AlphaFoldDB" id="T1ID55"/>
<sequence>MGYLLFIAEDFFESENNQDILDEAFVDIATTRVKYFRTCKNLVEKIADLEDKLMTNQISQLSEQSQENVEVIEVPEVMLPNLSRLHTTNTRKFNDLSPRVGELRKVMEIVDRRRHIYVEAFSEVS</sequence>
<dbReference type="HOGENOM" id="CLU_1995415_0_0_1"/>
<dbReference type="EMBL" id="ACPB03002853">
    <property type="status" value="NOT_ANNOTATED_CDS"/>
    <property type="molecule type" value="Genomic_DNA"/>
</dbReference>
<dbReference type="InParanoid" id="T1ID55"/>
<organism evidence="1 2">
    <name type="scientific">Rhodnius prolixus</name>
    <name type="common">Triatomid bug</name>
    <dbReference type="NCBI Taxonomy" id="13249"/>
    <lineage>
        <taxon>Eukaryota</taxon>
        <taxon>Metazoa</taxon>
        <taxon>Ecdysozoa</taxon>
        <taxon>Arthropoda</taxon>
        <taxon>Hexapoda</taxon>
        <taxon>Insecta</taxon>
        <taxon>Pterygota</taxon>
        <taxon>Neoptera</taxon>
        <taxon>Paraneoptera</taxon>
        <taxon>Hemiptera</taxon>
        <taxon>Heteroptera</taxon>
        <taxon>Panheteroptera</taxon>
        <taxon>Cimicomorpha</taxon>
        <taxon>Reduviidae</taxon>
        <taxon>Triatominae</taxon>
        <taxon>Rhodnius</taxon>
    </lineage>
</organism>